<feature type="compositionally biased region" description="Basic and acidic residues" evidence="1">
    <location>
        <begin position="21"/>
        <end position="43"/>
    </location>
</feature>
<evidence type="ECO:0000313" key="3">
    <source>
        <dbReference type="Proteomes" id="UP000595858"/>
    </source>
</evidence>
<accession>A0AAU9C4A9</accession>
<evidence type="ECO:0000313" key="2">
    <source>
        <dbReference type="EMBL" id="BCL42652.1"/>
    </source>
</evidence>
<proteinExistence type="predicted"/>
<gene>
    <name evidence="2" type="ORF">OIPHN260_21540</name>
</gene>
<reference evidence="2" key="1">
    <citation type="journal article" date="2020" name="J Glob Antimicrob Resist">
        <title>Genomic characterization of clinical Enterobacter roggenkampii co-harboring blaIMP-1- and blaGES-5-encoding IncP6 and mcr-9-encoding IncHI2 plasmids isolated in Japan.</title>
        <authorList>
            <person name="Umeda K."/>
            <person name="Nakamura H."/>
            <person name="Fukuda A."/>
            <person name="Matsumoto Y."/>
            <person name="Motooka D."/>
            <person name="Nakamura S."/>
            <person name="Yasui Y."/>
            <person name="Yoshida H."/>
            <person name="Kawahara R."/>
        </authorList>
    </citation>
    <scope>NUCLEOTIDE SEQUENCE</scope>
    <source>
        <strain evidence="2">OIPH-N260</strain>
    </source>
</reference>
<dbReference type="Proteomes" id="UP000595858">
    <property type="component" value="Chromosome"/>
</dbReference>
<feature type="region of interest" description="Disordered" evidence="1">
    <location>
        <begin position="1"/>
        <end position="43"/>
    </location>
</feature>
<evidence type="ECO:0000256" key="1">
    <source>
        <dbReference type="SAM" id="MobiDB-lite"/>
    </source>
</evidence>
<name>A0AAU9C4A9_9ENTR</name>
<dbReference type="EMBL" id="AP023447">
    <property type="protein sequence ID" value="BCL42652.1"/>
    <property type="molecule type" value="Genomic_DNA"/>
</dbReference>
<protein>
    <submittedName>
        <fullName evidence="2">Uncharacterized protein</fullName>
    </submittedName>
</protein>
<dbReference type="AlphaFoldDB" id="A0AAU9C4A9"/>
<sequence length="71" mass="8058">MQPFNAQQIFHRHQAAVGRAAHADVKGGERGGGDHQNHNQIDKKQERVRHFIADPFNPAIELTGWGMRRYG</sequence>
<organism evidence="2 3">
    <name type="scientific">Enterobacter roggenkampii</name>
    <dbReference type="NCBI Taxonomy" id="1812935"/>
    <lineage>
        <taxon>Bacteria</taxon>
        <taxon>Pseudomonadati</taxon>
        <taxon>Pseudomonadota</taxon>
        <taxon>Gammaproteobacteria</taxon>
        <taxon>Enterobacterales</taxon>
        <taxon>Enterobacteriaceae</taxon>
        <taxon>Enterobacter</taxon>
        <taxon>Enterobacter cloacae complex</taxon>
    </lineage>
</organism>